<dbReference type="Pfam" id="PF00723">
    <property type="entry name" value="Glyco_hydro_15"/>
    <property type="match status" value="1"/>
</dbReference>
<evidence type="ECO:0000313" key="2">
    <source>
        <dbReference type="EMBL" id="MFC6645227.1"/>
    </source>
</evidence>
<accession>A0ABW1Z772</accession>
<keyword evidence="2" id="KW-0378">Hydrolase</keyword>
<comment type="caution">
    <text evidence="2">The sequence shown here is derived from an EMBL/GenBank/DDBJ whole genome shotgun (WGS) entry which is preliminary data.</text>
</comment>
<dbReference type="SUPFAM" id="SSF48208">
    <property type="entry name" value="Six-hairpin glycosidases"/>
    <property type="match status" value="1"/>
</dbReference>
<dbReference type="GO" id="GO:0016787">
    <property type="term" value="F:hydrolase activity"/>
    <property type="evidence" value="ECO:0007669"/>
    <property type="project" value="UniProtKB-KW"/>
</dbReference>
<dbReference type="Proteomes" id="UP001596391">
    <property type="component" value="Unassembled WGS sequence"/>
</dbReference>
<dbReference type="EMBL" id="JBHSWI010000001">
    <property type="protein sequence ID" value="MFC6645227.1"/>
    <property type="molecule type" value="Genomic_DNA"/>
</dbReference>
<dbReference type="InterPro" id="IPR011613">
    <property type="entry name" value="GH15-like"/>
</dbReference>
<dbReference type="InterPro" id="IPR012341">
    <property type="entry name" value="6hp_glycosidase-like_sf"/>
</dbReference>
<name>A0ABW1Z772_9BACT</name>
<dbReference type="PANTHER" id="PTHR31616">
    <property type="entry name" value="TREHALASE"/>
    <property type="match status" value="1"/>
</dbReference>
<dbReference type="RefSeq" id="WP_390236421.1">
    <property type="nucleotide sequence ID" value="NZ_JBHSWI010000001.1"/>
</dbReference>
<proteinExistence type="predicted"/>
<evidence type="ECO:0000259" key="1">
    <source>
        <dbReference type="Pfam" id="PF00723"/>
    </source>
</evidence>
<dbReference type="PANTHER" id="PTHR31616:SF0">
    <property type="entry name" value="GLUCAN 1,4-ALPHA-GLUCOSIDASE"/>
    <property type="match status" value="1"/>
</dbReference>
<protein>
    <submittedName>
        <fullName evidence="2">Glycoside hydrolase family 15 protein</fullName>
    </submittedName>
</protein>
<keyword evidence="3" id="KW-1185">Reference proteome</keyword>
<sequence>MQAAIIDHVCKIWDQPDDGIWEVRGERQHFVHSKMMAWLALDLAIKHHDRFDGKGDVKRWRKNREMLHEEICKRGFNKKLNAFTQTYDGDTLDASLLRITFIGFLPVDDPRILGTVRAIEKNLMHNGLVQRYDVKKSPDGLEGGEGVFLACSFWLVIAKSLIGEKEEARAMFERLIALRNDVGLLSEEYDPLAKRMLGNFPQALSHIAMAHAAFAVEGMWDENSLHVELSRQ</sequence>
<feature type="domain" description="GH15-like" evidence="1">
    <location>
        <begin position="3"/>
        <end position="210"/>
    </location>
</feature>
<evidence type="ECO:0000313" key="3">
    <source>
        <dbReference type="Proteomes" id="UP001596391"/>
    </source>
</evidence>
<organism evidence="2 3">
    <name type="scientific">Granulicella cerasi</name>
    <dbReference type="NCBI Taxonomy" id="741063"/>
    <lineage>
        <taxon>Bacteria</taxon>
        <taxon>Pseudomonadati</taxon>
        <taxon>Acidobacteriota</taxon>
        <taxon>Terriglobia</taxon>
        <taxon>Terriglobales</taxon>
        <taxon>Acidobacteriaceae</taxon>
        <taxon>Granulicella</taxon>
    </lineage>
</organism>
<gene>
    <name evidence="2" type="ORF">ACFQBQ_06410</name>
</gene>
<reference evidence="3" key="1">
    <citation type="journal article" date="2019" name="Int. J. Syst. Evol. Microbiol.">
        <title>The Global Catalogue of Microorganisms (GCM) 10K type strain sequencing project: providing services to taxonomists for standard genome sequencing and annotation.</title>
        <authorList>
            <consortium name="The Broad Institute Genomics Platform"/>
            <consortium name="The Broad Institute Genome Sequencing Center for Infectious Disease"/>
            <person name="Wu L."/>
            <person name="Ma J."/>
        </authorList>
    </citation>
    <scope>NUCLEOTIDE SEQUENCE [LARGE SCALE GENOMIC DNA]</scope>
    <source>
        <strain evidence="3">CGMCC 1.16026</strain>
    </source>
</reference>
<dbReference type="Gene3D" id="1.50.10.10">
    <property type="match status" value="1"/>
</dbReference>
<dbReference type="InterPro" id="IPR008928">
    <property type="entry name" value="6-hairpin_glycosidase_sf"/>
</dbReference>